<feature type="non-terminal residue" evidence="6">
    <location>
        <position position="404"/>
    </location>
</feature>
<sequence length="404" mass="43825">MTDEQEELIAGIRDCSEGLLLIVNDILDFSRVESGKLQLEDWPFSIEQCLQNALYLLDIKASQKGLSLTYEIADGTPTMLLGDANRIRQIILNLAGNAVRFTDSGFITIRVRTKTPEDERRGLAARRRLLFEVADSGCGIPESAIPRLFQSFSQVDNSISRKYGGTGLGLAICKSLVEMMHGQIWVESEVGAGSTFFFTIRLAAFQTVPTTERSPEGKRAGGVASHRASTATAALAHGSGSLSADAATTPAGSIAAAAAAPSTGDPATARATMTDPRREERAKFGSRYPLRVLLAEDNQINTKLCVRFLQRLGLTCDLASNGLEAYQAAITRDYDIILMDVIMPSVSGLEASQMIRAYVPPERQPLIVALTANALEMDREKCFMSGMDAHVSKPIKAENMFRVL</sequence>
<dbReference type="InterPro" id="IPR036890">
    <property type="entry name" value="HATPase_C_sf"/>
</dbReference>
<dbReference type="OrthoDB" id="10266508at2759"/>
<dbReference type="PANTHER" id="PTHR45339">
    <property type="entry name" value="HYBRID SIGNAL TRANSDUCTION HISTIDINE KINASE J"/>
    <property type="match status" value="1"/>
</dbReference>
<dbReference type="Gene3D" id="3.40.50.2300">
    <property type="match status" value="1"/>
</dbReference>
<dbReference type="EMBL" id="ML014179">
    <property type="protein sequence ID" value="RKP01258.1"/>
    <property type="molecule type" value="Genomic_DNA"/>
</dbReference>
<dbReference type="PRINTS" id="PR00344">
    <property type="entry name" value="BCTRLSENSOR"/>
</dbReference>
<evidence type="ECO:0000259" key="5">
    <source>
        <dbReference type="PROSITE" id="PS50110"/>
    </source>
</evidence>
<feature type="modified residue" description="4-aspartylphosphate" evidence="2">
    <location>
        <position position="340"/>
    </location>
</feature>
<dbReference type="PROSITE" id="PS50110">
    <property type="entry name" value="RESPONSE_REGULATORY"/>
    <property type="match status" value="1"/>
</dbReference>
<keyword evidence="1 2" id="KW-0597">Phosphoprotein</keyword>
<evidence type="ECO:0000256" key="1">
    <source>
        <dbReference type="ARBA" id="ARBA00022553"/>
    </source>
</evidence>
<dbReference type="GO" id="GO:0000155">
    <property type="term" value="F:phosphorelay sensor kinase activity"/>
    <property type="evidence" value="ECO:0007669"/>
    <property type="project" value="InterPro"/>
</dbReference>
<feature type="compositionally biased region" description="Low complexity" evidence="3">
    <location>
        <begin position="255"/>
        <end position="269"/>
    </location>
</feature>
<dbReference type="Proteomes" id="UP000274922">
    <property type="component" value="Unassembled WGS sequence"/>
</dbReference>
<feature type="domain" description="Response regulatory" evidence="5">
    <location>
        <begin position="291"/>
        <end position="404"/>
    </location>
</feature>
<dbReference type="Pfam" id="PF02518">
    <property type="entry name" value="HATPase_c"/>
    <property type="match status" value="1"/>
</dbReference>
<dbReference type="InterPro" id="IPR003661">
    <property type="entry name" value="HisK_dim/P_dom"/>
</dbReference>
<organism evidence="6 7">
    <name type="scientific">Caulochytrium protostelioides</name>
    <dbReference type="NCBI Taxonomy" id="1555241"/>
    <lineage>
        <taxon>Eukaryota</taxon>
        <taxon>Fungi</taxon>
        <taxon>Fungi incertae sedis</taxon>
        <taxon>Chytridiomycota</taxon>
        <taxon>Chytridiomycota incertae sedis</taxon>
        <taxon>Chytridiomycetes</taxon>
        <taxon>Caulochytriales</taxon>
        <taxon>Caulochytriaceae</taxon>
        <taxon>Caulochytrium</taxon>
    </lineage>
</organism>
<dbReference type="Gene3D" id="3.30.565.10">
    <property type="entry name" value="Histidine kinase-like ATPase, C-terminal domain"/>
    <property type="match status" value="1"/>
</dbReference>
<dbReference type="STRING" id="1555241.A0A4P9X7P7"/>
<dbReference type="CDD" id="cd17546">
    <property type="entry name" value="REC_hyHK_CKI1_RcsC-like"/>
    <property type="match status" value="1"/>
</dbReference>
<dbReference type="InterPro" id="IPR011006">
    <property type="entry name" value="CheY-like_superfamily"/>
</dbReference>
<dbReference type="Pfam" id="PF00072">
    <property type="entry name" value="Response_reg"/>
    <property type="match status" value="1"/>
</dbReference>
<dbReference type="CDD" id="cd16922">
    <property type="entry name" value="HATPase_EvgS-ArcB-TorS-like"/>
    <property type="match status" value="1"/>
</dbReference>
<dbReference type="SUPFAM" id="SSF52172">
    <property type="entry name" value="CheY-like"/>
    <property type="match status" value="1"/>
</dbReference>
<protein>
    <submittedName>
        <fullName evidence="6">Uncharacterized protein</fullName>
    </submittedName>
</protein>
<gene>
    <name evidence="6" type="ORF">CXG81DRAFT_12249</name>
</gene>
<evidence type="ECO:0000313" key="7">
    <source>
        <dbReference type="Proteomes" id="UP000274922"/>
    </source>
</evidence>
<dbReference type="PANTHER" id="PTHR45339:SF5">
    <property type="entry name" value="HISTIDINE KINASE"/>
    <property type="match status" value="1"/>
</dbReference>
<proteinExistence type="predicted"/>
<dbReference type="SMART" id="SM00448">
    <property type="entry name" value="REC"/>
    <property type="match status" value="1"/>
</dbReference>
<evidence type="ECO:0000259" key="4">
    <source>
        <dbReference type="PROSITE" id="PS50109"/>
    </source>
</evidence>
<accession>A0A4P9X7P7</accession>
<dbReference type="Gene3D" id="1.10.287.130">
    <property type="match status" value="1"/>
</dbReference>
<keyword evidence="7" id="KW-1185">Reference proteome</keyword>
<reference evidence="7" key="1">
    <citation type="journal article" date="2018" name="Nat. Microbiol.">
        <title>Leveraging single-cell genomics to expand the fungal tree of life.</title>
        <authorList>
            <person name="Ahrendt S.R."/>
            <person name="Quandt C.A."/>
            <person name="Ciobanu D."/>
            <person name="Clum A."/>
            <person name="Salamov A."/>
            <person name="Andreopoulos B."/>
            <person name="Cheng J.F."/>
            <person name="Woyke T."/>
            <person name="Pelin A."/>
            <person name="Henrissat B."/>
            <person name="Reynolds N.K."/>
            <person name="Benny G.L."/>
            <person name="Smith M.E."/>
            <person name="James T.Y."/>
            <person name="Grigoriev I.V."/>
        </authorList>
    </citation>
    <scope>NUCLEOTIDE SEQUENCE [LARGE SCALE GENOMIC DNA]</scope>
    <source>
        <strain evidence="7">ATCC 52028</strain>
    </source>
</reference>
<dbReference type="AlphaFoldDB" id="A0A4P9X7P7"/>
<dbReference type="SMART" id="SM00387">
    <property type="entry name" value="HATPase_c"/>
    <property type="match status" value="1"/>
</dbReference>
<dbReference type="InterPro" id="IPR003594">
    <property type="entry name" value="HATPase_dom"/>
</dbReference>
<evidence type="ECO:0000256" key="2">
    <source>
        <dbReference type="PROSITE-ProRule" id="PRU00169"/>
    </source>
</evidence>
<dbReference type="SUPFAM" id="SSF55874">
    <property type="entry name" value="ATPase domain of HSP90 chaperone/DNA topoisomerase II/histidine kinase"/>
    <property type="match status" value="1"/>
</dbReference>
<dbReference type="FunFam" id="3.30.565.10:FF:000010">
    <property type="entry name" value="Sensor histidine kinase RcsC"/>
    <property type="match status" value="1"/>
</dbReference>
<name>A0A4P9X7P7_9FUNG</name>
<dbReference type="InterPro" id="IPR005467">
    <property type="entry name" value="His_kinase_dom"/>
</dbReference>
<dbReference type="InterPro" id="IPR001789">
    <property type="entry name" value="Sig_transdc_resp-reg_receiver"/>
</dbReference>
<dbReference type="InterPro" id="IPR004358">
    <property type="entry name" value="Sig_transdc_His_kin-like_C"/>
</dbReference>
<feature type="region of interest" description="Disordered" evidence="3">
    <location>
        <begin position="255"/>
        <end position="282"/>
    </location>
</feature>
<evidence type="ECO:0000313" key="6">
    <source>
        <dbReference type="EMBL" id="RKP01258.1"/>
    </source>
</evidence>
<feature type="domain" description="Histidine kinase" evidence="4">
    <location>
        <begin position="1"/>
        <end position="204"/>
    </location>
</feature>
<dbReference type="PROSITE" id="PS50109">
    <property type="entry name" value="HIS_KIN"/>
    <property type="match status" value="1"/>
</dbReference>
<evidence type="ECO:0000256" key="3">
    <source>
        <dbReference type="SAM" id="MobiDB-lite"/>
    </source>
</evidence>
<dbReference type="CDD" id="cd00082">
    <property type="entry name" value="HisKA"/>
    <property type="match status" value="1"/>
</dbReference>